<comment type="caution">
    <text evidence="1">The sequence shown here is derived from an EMBL/GenBank/DDBJ whole genome shotgun (WGS) entry which is preliminary data.</text>
</comment>
<name>A0A7C8R8Q2_ORBOL</name>
<dbReference type="EMBL" id="WIPF01000001">
    <property type="protein sequence ID" value="KAF3232353.1"/>
    <property type="molecule type" value="Genomic_DNA"/>
</dbReference>
<protein>
    <submittedName>
        <fullName evidence="1">Uncharacterized protein</fullName>
    </submittedName>
</protein>
<proteinExistence type="predicted"/>
<dbReference type="Proteomes" id="UP000483672">
    <property type="component" value="Unassembled WGS sequence"/>
</dbReference>
<dbReference type="AlphaFoldDB" id="A0A7C8R8Q2"/>
<evidence type="ECO:0000313" key="1">
    <source>
        <dbReference type="EMBL" id="KAF3232353.1"/>
    </source>
</evidence>
<gene>
    <name evidence="1" type="ORF">TWF191_000124</name>
</gene>
<organism evidence="1 2">
    <name type="scientific">Orbilia oligospora</name>
    <name type="common">Nematode-trapping fungus</name>
    <name type="synonym">Arthrobotrys oligospora</name>
    <dbReference type="NCBI Taxonomy" id="2813651"/>
    <lineage>
        <taxon>Eukaryota</taxon>
        <taxon>Fungi</taxon>
        <taxon>Dikarya</taxon>
        <taxon>Ascomycota</taxon>
        <taxon>Pezizomycotina</taxon>
        <taxon>Orbiliomycetes</taxon>
        <taxon>Orbiliales</taxon>
        <taxon>Orbiliaceae</taxon>
        <taxon>Orbilia</taxon>
    </lineage>
</organism>
<reference evidence="1 2" key="1">
    <citation type="submission" date="2019-06" db="EMBL/GenBank/DDBJ databases">
        <authorList>
            <person name="Palmer J.M."/>
        </authorList>
    </citation>
    <scope>NUCLEOTIDE SEQUENCE [LARGE SCALE GENOMIC DNA]</scope>
    <source>
        <strain evidence="1 2">TWF191</strain>
    </source>
</reference>
<accession>A0A7C8R8Q2</accession>
<sequence length="174" mass="20164">MQIQGVTAPQERILLYHNDYTYDPNSIVPTHLTGLGILNINARQFNSQARDPQDQLQALQVAESNESEGLCYRRPDDFPRTLIEAISLRWDAKRLTQLLGFYNVKIFRPGKHVYTAPEGPEEGEEDSHQYIDVDDEVQVEAHSKECFTYFICYIGLKRKVVENYLPSTERRQTE</sequence>
<evidence type="ECO:0000313" key="2">
    <source>
        <dbReference type="Proteomes" id="UP000483672"/>
    </source>
</evidence>